<gene>
    <name evidence="2" type="ORF">CBEIBR21_16695</name>
</gene>
<dbReference type="Proteomes" id="UP000190959">
    <property type="component" value="Unassembled WGS sequence"/>
</dbReference>
<sequence length="80" mass="8757">MSLRNETSQDLDSDIEKAKQYNQQVGTSGQIDMLNSSRYANYSGHSHDGDIEKAKAYNELVNASRQADTINSATSSTGLE</sequence>
<name>A0A1S9N4V1_CLOBE</name>
<evidence type="ECO:0000256" key="1">
    <source>
        <dbReference type="SAM" id="MobiDB-lite"/>
    </source>
</evidence>
<feature type="region of interest" description="Disordered" evidence="1">
    <location>
        <begin position="1"/>
        <end position="29"/>
    </location>
</feature>
<organism evidence="2 3">
    <name type="scientific">Clostridium beijerinckii</name>
    <name type="common">Clostridium MP</name>
    <dbReference type="NCBI Taxonomy" id="1520"/>
    <lineage>
        <taxon>Bacteria</taxon>
        <taxon>Bacillati</taxon>
        <taxon>Bacillota</taxon>
        <taxon>Clostridia</taxon>
        <taxon>Eubacteriales</taxon>
        <taxon>Clostridiaceae</taxon>
        <taxon>Clostridium</taxon>
    </lineage>
</organism>
<feature type="compositionally biased region" description="Polar residues" evidence="1">
    <location>
        <begin position="1"/>
        <end position="10"/>
    </location>
</feature>
<proteinExistence type="predicted"/>
<dbReference type="EMBL" id="MWMH01000005">
    <property type="protein sequence ID" value="OOP72564.1"/>
    <property type="molecule type" value="Genomic_DNA"/>
</dbReference>
<protein>
    <submittedName>
        <fullName evidence="2">Uncharacterized protein</fullName>
    </submittedName>
</protein>
<reference evidence="2 3" key="1">
    <citation type="submission" date="2017-02" db="EMBL/GenBank/DDBJ databases">
        <title>Genome sequence of Clostridium beijerinckii Br21.</title>
        <authorList>
            <person name="Fonseca B.C."/>
            <person name="Guazzaroni M.E."/>
            <person name="Riano-Pachon D.M."/>
            <person name="Reginatto V."/>
        </authorList>
    </citation>
    <scope>NUCLEOTIDE SEQUENCE [LARGE SCALE GENOMIC DNA]</scope>
    <source>
        <strain evidence="2 3">Br21</strain>
    </source>
</reference>
<comment type="caution">
    <text evidence="2">The sequence shown here is derived from an EMBL/GenBank/DDBJ whole genome shotgun (WGS) entry which is preliminary data.</text>
</comment>
<evidence type="ECO:0000313" key="2">
    <source>
        <dbReference type="EMBL" id="OOP72564.1"/>
    </source>
</evidence>
<dbReference type="RefSeq" id="WP_078116350.1">
    <property type="nucleotide sequence ID" value="NZ_MWMH01000005.1"/>
</dbReference>
<dbReference type="AlphaFoldDB" id="A0A1S9N4V1"/>
<feature type="compositionally biased region" description="Polar residues" evidence="1">
    <location>
        <begin position="20"/>
        <end position="29"/>
    </location>
</feature>
<accession>A0A1S9N4V1</accession>
<evidence type="ECO:0000313" key="3">
    <source>
        <dbReference type="Proteomes" id="UP000190959"/>
    </source>
</evidence>